<dbReference type="InterPro" id="IPR036281">
    <property type="entry name" value="SinR/SinI_dimer_dom_sf"/>
</dbReference>
<dbReference type="EMBL" id="JAGDEL010000003">
    <property type="protein sequence ID" value="MBO1511263.1"/>
    <property type="molecule type" value="Genomic_DNA"/>
</dbReference>
<organism evidence="2 3">
    <name type="scientific">Metabacillus bambusae</name>
    <dbReference type="NCBI Taxonomy" id="2795218"/>
    <lineage>
        <taxon>Bacteria</taxon>
        <taxon>Bacillati</taxon>
        <taxon>Bacillota</taxon>
        <taxon>Bacilli</taxon>
        <taxon>Bacillales</taxon>
        <taxon>Bacillaceae</taxon>
        <taxon>Metabacillus</taxon>
    </lineage>
</organism>
<dbReference type="SUPFAM" id="SSF47406">
    <property type="entry name" value="SinR repressor dimerisation domain-like"/>
    <property type="match status" value="1"/>
</dbReference>
<evidence type="ECO:0000313" key="3">
    <source>
        <dbReference type="Proteomes" id="UP000663981"/>
    </source>
</evidence>
<feature type="domain" description="Sin" evidence="1">
    <location>
        <begin position="3"/>
        <end position="41"/>
    </location>
</feature>
<proteinExistence type="predicted"/>
<comment type="caution">
    <text evidence="2">The sequence shown here is derived from an EMBL/GenBank/DDBJ whole genome shotgun (WGS) entry which is preliminary data.</text>
</comment>
<dbReference type="InterPro" id="IPR010981">
    <property type="entry name" value="SinR/SinI_dimer_dom"/>
</dbReference>
<protein>
    <submittedName>
        <fullName evidence="2">Anti-repressor SinI family protein</fullName>
    </submittedName>
</protein>
<accession>A0ABS3MZ36</accession>
<reference evidence="2 3" key="1">
    <citation type="submission" date="2021-03" db="EMBL/GenBank/DDBJ databases">
        <title>Whole genome sequence of Metabacillus bambusae BG109.</title>
        <authorList>
            <person name="Jeong J.W."/>
        </authorList>
    </citation>
    <scope>NUCLEOTIDE SEQUENCE [LARGE SCALE GENOMIC DNA]</scope>
    <source>
        <strain evidence="2 3">BG109</strain>
    </source>
</reference>
<name>A0ABS3MZ36_9BACI</name>
<keyword evidence="3" id="KW-1185">Reference proteome</keyword>
<gene>
    <name evidence="2" type="ORF">I7822_06195</name>
</gene>
<dbReference type="PROSITE" id="PS51500">
    <property type="entry name" value="SIN"/>
    <property type="match status" value="1"/>
</dbReference>
<sequence length="42" mass="4937">MLSQKNDTVEELDKEWVELIQMVINLGIPIQEIRNFVSDYKG</sequence>
<evidence type="ECO:0000313" key="2">
    <source>
        <dbReference type="EMBL" id="MBO1511263.1"/>
    </source>
</evidence>
<dbReference type="Proteomes" id="UP000663981">
    <property type="component" value="Unassembled WGS sequence"/>
</dbReference>
<evidence type="ECO:0000259" key="1">
    <source>
        <dbReference type="PROSITE" id="PS51500"/>
    </source>
</evidence>